<dbReference type="Pfam" id="PF02824">
    <property type="entry name" value="TGS"/>
    <property type="match status" value="1"/>
</dbReference>
<protein>
    <submittedName>
        <fullName evidence="5">Gtp pyrophosphokinase</fullName>
        <ecNumber evidence="5">2.7.6.5</ecNumber>
        <ecNumber evidence="5">3.1.7.2</ecNumber>
    </submittedName>
</protein>
<dbReference type="CDD" id="cd00077">
    <property type="entry name" value="HDc"/>
    <property type="match status" value="1"/>
</dbReference>
<dbReference type="SUPFAM" id="SSF55021">
    <property type="entry name" value="ACT-like"/>
    <property type="match status" value="1"/>
</dbReference>
<dbReference type="InterPro" id="IPR045865">
    <property type="entry name" value="ACT-like_dom_sf"/>
</dbReference>
<dbReference type="Pfam" id="PF13328">
    <property type="entry name" value="HD_4"/>
    <property type="match status" value="1"/>
</dbReference>
<dbReference type="PROSITE" id="PS51831">
    <property type="entry name" value="HD"/>
    <property type="match status" value="1"/>
</dbReference>
<dbReference type="Pfam" id="PF04607">
    <property type="entry name" value="RelA_SpoT"/>
    <property type="match status" value="1"/>
</dbReference>
<name>A0A0W8GA97_9ZZZZ</name>
<proteinExistence type="inferred from homology"/>
<dbReference type="SMART" id="SM00954">
    <property type="entry name" value="RelA_SpoT"/>
    <property type="match status" value="1"/>
</dbReference>
<dbReference type="Gene3D" id="3.30.70.260">
    <property type="match status" value="1"/>
</dbReference>
<evidence type="ECO:0000259" key="4">
    <source>
        <dbReference type="PROSITE" id="PS51880"/>
    </source>
</evidence>
<reference evidence="5" key="1">
    <citation type="journal article" date="2015" name="Proc. Natl. Acad. Sci. U.S.A.">
        <title>Networks of energetic and metabolic interactions define dynamics in microbial communities.</title>
        <authorList>
            <person name="Embree M."/>
            <person name="Liu J.K."/>
            <person name="Al-Bassam M.M."/>
            <person name="Zengler K."/>
        </authorList>
    </citation>
    <scope>NUCLEOTIDE SEQUENCE</scope>
</reference>
<dbReference type="Gene3D" id="3.10.20.30">
    <property type="match status" value="1"/>
</dbReference>
<dbReference type="InterPro" id="IPR002912">
    <property type="entry name" value="ACT_dom"/>
</dbReference>
<dbReference type="InterPro" id="IPR007685">
    <property type="entry name" value="RelA_SpoT"/>
</dbReference>
<dbReference type="GO" id="GO:0016301">
    <property type="term" value="F:kinase activity"/>
    <property type="evidence" value="ECO:0007669"/>
    <property type="project" value="UniProtKB-KW"/>
</dbReference>
<dbReference type="PROSITE" id="PS51671">
    <property type="entry name" value="ACT"/>
    <property type="match status" value="1"/>
</dbReference>
<dbReference type="GO" id="GO:0005886">
    <property type="term" value="C:plasma membrane"/>
    <property type="evidence" value="ECO:0007669"/>
    <property type="project" value="TreeGrafter"/>
</dbReference>
<dbReference type="InterPro" id="IPR012676">
    <property type="entry name" value="TGS-like"/>
</dbReference>
<dbReference type="FunFam" id="1.10.3210.10:FF:000001">
    <property type="entry name" value="GTP pyrophosphokinase RelA"/>
    <property type="match status" value="1"/>
</dbReference>
<dbReference type="EMBL" id="LNQE01000083">
    <property type="protein sequence ID" value="KUG29443.1"/>
    <property type="molecule type" value="Genomic_DNA"/>
</dbReference>
<dbReference type="PANTHER" id="PTHR21262:SF36">
    <property type="entry name" value="BIFUNCTIONAL (P)PPGPP SYNTHASE_HYDROLASE SPOT"/>
    <property type="match status" value="1"/>
</dbReference>
<evidence type="ECO:0000256" key="1">
    <source>
        <dbReference type="ARBA" id="ARBA00007476"/>
    </source>
</evidence>
<organism evidence="5">
    <name type="scientific">hydrocarbon metagenome</name>
    <dbReference type="NCBI Taxonomy" id="938273"/>
    <lineage>
        <taxon>unclassified sequences</taxon>
        <taxon>metagenomes</taxon>
        <taxon>ecological metagenomes</taxon>
    </lineage>
</organism>
<dbReference type="InterPro" id="IPR033655">
    <property type="entry name" value="TGS_RelA/SpoT"/>
</dbReference>
<feature type="domain" description="ACT" evidence="2">
    <location>
        <begin position="646"/>
        <end position="723"/>
    </location>
</feature>
<evidence type="ECO:0000259" key="2">
    <source>
        <dbReference type="PROSITE" id="PS51671"/>
    </source>
</evidence>
<dbReference type="CDD" id="cd04876">
    <property type="entry name" value="ACT_RelA-SpoT"/>
    <property type="match status" value="1"/>
</dbReference>
<dbReference type="GO" id="GO:0015969">
    <property type="term" value="P:guanosine tetraphosphate metabolic process"/>
    <property type="evidence" value="ECO:0007669"/>
    <property type="project" value="InterPro"/>
</dbReference>
<dbReference type="FunFam" id="3.30.460.10:FF:000001">
    <property type="entry name" value="GTP pyrophosphokinase RelA"/>
    <property type="match status" value="1"/>
</dbReference>
<evidence type="ECO:0000313" key="5">
    <source>
        <dbReference type="EMBL" id="KUG29443.1"/>
    </source>
</evidence>
<dbReference type="InterPro" id="IPR004811">
    <property type="entry name" value="RelA/Spo_fam"/>
</dbReference>
<dbReference type="CDD" id="cd01668">
    <property type="entry name" value="TGS_RSH"/>
    <property type="match status" value="1"/>
</dbReference>
<dbReference type="SMART" id="SM00471">
    <property type="entry name" value="HDc"/>
    <property type="match status" value="1"/>
</dbReference>
<dbReference type="FunFam" id="3.10.20.30:FF:000002">
    <property type="entry name" value="GTP pyrophosphokinase (RelA/SpoT)"/>
    <property type="match status" value="1"/>
</dbReference>
<dbReference type="InterPro" id="IPR012675">
    <property type="entry name" value="Beta-grasp_dom_sf"/>
</dbReference>
<dbReference type="SUPFAM" id="SSF109604">
    <property type="entry name" value="HD-domain/PDEase-like"/>
    <property type="match status" value="1"/>
</dbReference>
<dbReference type="InterPro" id="IPR006674">
    <property type="entry name" value="HD_domain"/>
</dbReference>
<dbReference type="InterPro" id="IPR043519">
    <property type="entry name" value="NT_sf"/>
</dbReference>
<comment type="caution">
    <text evidence="5">The sequence shown here is derived from an EMBL/GenBank/DDBJ whole genome shotgun (WGS) entry which is preliminary data.</text>
</comment>
<keyword evidence="5" id="KW-0808">Transferase</keyword>
<keyword evidence="5" id="KW-0418">Kinase</keyword>
<dbReference type="PANTHER" id="PTHR21262">
    <property type="entry name" value="GUANOSINE-3',5'-BIS DIPHOSPHATE 3'-PYROPHOSPHOHYDROLASE"/>
    <property type="match status" value="1"/>
</dbReference>
<dbReference type="CDD" id="cd05399">
    <property type="entry name" value="NT_Rel-Spo_like"/>
    <property type="match status" value="1"/>
</dbReference>
<comment type="similarity">
    <text evidence="1">Belongs to the RelA/SpoT family.</text>
</comment>
<dbReference type="Gene3D" id="3.30.460.10">
    <property type="entry name" value="Beta Polymerase, domain 2"/>
    <property type="match status" value="1"/>
</dbReference>
<dbReference type="PROSITE" id="PS51880">
    <property type="entry name" value="TGS"/>
    <property type="match status" value="1"/>
</dbReference>
<dbReference type="EC" id="2.7.6.5" evidence="5"/>
<dbReference type="SUPFAM" id="SSF81301">
    <property type="entry name" value="Nucleotidyltransferase"/>
    <property type="match status" value="1"/>
</dbReference>
<feature type="domain" description="HD" evidence="3">
    <location>
        <begin position="45"/>
        <end position="144"/>
    </location>
</feature>
<sequence>MIRINEIIDKVSGYMSEADLDLIRKAYVFSATAHAGQTRLSGEPYLSHPLEAANILAELRLDAATVSAGLLHDTVEDTKATVDEIEEDFGEEVADIVDGVTKISQITFESKEEAQAENIRKMILAMAEDIRVVLVKLADRLHNMRTLDFQKPAKQALIAQETMDIYAPLANRLGLHRLKIELEDLSFKYLKPEIFAQIRDGLTRHHTLGETYIERVIAQIADLLATNGIKGRIRGRKKHIFSIFNKMRQQGLALDQVHDLIAFRVIVEGLKDCYAVLGLVHSIWKPVHGRFKDYISMPKANMYQSLHTTVIGPDGERIEIQIRTEEMNRLAEEGVAAHWQYKERGKGRFSPRDIDRFTWLRQIMDWQRELKDSREFMATLRIDLFQDEVYVFTPKGQVKEMPEGATPVDFAYMIHTAVGDHCAGAKINGRLSPLSTPLKNGDAVEIITDANRTPSRDWLKFVKTAKARTRIKHWIRTEERARSIALGKEMLEKQGRKDGVNIQKAVKDGSLRAVAEEMSLGGVDELFSAVGYVRVTPKKIIGRLLPAKPETARPETSRAEAEAEAAATQAKTKSSDAIRIQGVDNVLVRYAQCCNPLPGDHIVGYISRGRGVTIHTHDCPNVKGFEPERLLRVTWEGEEERPYPARIRILAKNIKGVLGRISVMLAAEGVNIDSGAIHSSVDGTTEILFTVEVTDTSHLYRTIERVSTLDEVIEVKRLAISGPAVEYGKADADAVQDLSGDA</sequence>
<feature type="domain" description="TGS" evidence="4">
    <location>
        <begin position="387"/>
        <end position="448"/>
    </location>
</feature>
<dbReference type="AlphaFoldDB" id="A0A0W8GA97"/>
<dbReference type="GO" id="GO:0008728">
    <property type="term" value="F:GTP diphosphokinase activity"/>
    <property type="evidence" value="ECO:0007669"/>
    <property type="project" value="UniProtKB-EC"/>
</dbReference>
<dbReference type="NCBIfam" id="TIGR00691">
    <property type="entry name" value="spoT_relA"/>
    <property type="match status" value="1"/>
</dbReference>
<dbReference type="Pfam" id="PF19296">
    <property type="entry name" value="RelA_AH_RIS"/>
    <property type="match status" value="1"/>
</dbReference>
<dbReference type="GO" id="GO:0042594">
    <property type="term" value="P:response to starvation"/>
    <property type="evidence" value="ECO:0007669"/>
    <property type="project" value="TreeGrafter"/>
</dbReference>
<dbReference type="InterPro" id="IPR003607">
    <property type="entry name" value="HD/PDEase_dom"/>
</dbReference>
<gene>
    <name evidence="5" type="ORF">ASZ90_000661</name>
</gene>
<dbReference type="GO" id="GO:0008893">
    <property type="term" value="F:guanosine-3',5'-bis(diphosphate) 3'-diphosphatase activity"/>
    <property type="evidence" value="ECO:0007669"/>
    <property type="project" value="UniProtKB-EC"/>
</dbReference>
<accession>A0A0W8GA97</accession>
<dbReference type="Pfam" id="PF13291">
    <property type="entry name" value="ACT_4"/>
    <property type="match status" value="1"/>
</dbReference>
<dbReference type="EC" id="3.1.7.2" evidence="5"/>
<dbReference type="SUPFAM" id="SSF81271">
    <property type="entry name" value="TGS-like"/>
    <property type="match status" value="1"/>
</dbReference>
<dbReference type="Gene3D" id="1.10.3210.10">
    <property type="entry name" value="Hypothetical protein af1432"/>
    <property type="match status" value="1"/>
</dbReference>
<dbReference type="InterPro" id="IPR045600">
    <property type="entry name" value="RelA/SpoT_AH_RIS"/>
</dbReference>
<dbReference type="InterPro" id="IPR004095">
    <property type="entry name" value="TGS"/>
</dbReference>
<keyword evidence="5" id="KW-0378">Hydrolase</keyword>
<evidence type="ECO:0000259" key="3">
    <source>
        <dbReference type="PROSITE" id="PS51831"/>
    </source>
</evidence>